<evidence type="ECO:0000313" key="2">
    <source>
        <dbReference type="Proteomes" id="UP000611796"/>
    </source>
</evidence>
<dbReference type="Proteomes" id="UP000611796">
    <property type="component" value="Unassembled WGS sequence"/>
</dbReference>
<dbReference type="RefSeq" id="WP_187006860.1">
    <property type="nucleotide sequence ID" value="NZ_JACRWD010000010.1"/>
</dbReference>
<reference evidence="1 2" key="1">
    <citation type="submission" date="2020-08" db="EMBL/GenBank/DDBJ databases">
        <authorList>
            <person name="Liu C."/>
            <person name="Sun Q."/>
        </authorList>
    </citation>
    <scope>NUCLEOTIDE SEQUENCE [LARGE SCALE GENOMIC DNA]</scope>
    <source>
        <strain evidence="1 2">NSJ-45</strain>
    </source>
</reference>
<protein>
    <recommendedName>
        <fullName evidence="3">Bacterial Pleckstrin homology domain-containing protein</fullName>
    </recommendedName>
</protein>
<comment type="caution">
    <text evidence="1">The sequence shown here is derived from an EMBL/GenBank/DDBJ whole genome shotgun (WGS) entry which is preliminary data.</text>
</comment>
<keyword evidence="2" id="KW-1185">Reference proteome</keyword>
<evidence type="ECO:0000313" key="1">
    <source>
        <dbReference type="EMBL" id="MBC6004894.1"/>
    </source>
</evidence>
<evidence type="ECO:0008006" key="3">
    <source>
        <dbReference type="Google" id="ProtNLM"/>
    </source>
</evidence>
<sequence length="149" mass="17259">MKKYIYLIISILVAVYVYGYHITKSEKVVHFYKNGILVQNKQISNSKVNLSINGIIEKNLIFGKGIKLFKTLEGTLKIGQKTYNINLGITEDNVYFGNAFEDKNDIKVFTIFLSNDFKSIFLINDKEKYEIISANTIEEFNHTKELFLK</sequence>
<organism evidence="1 2">
    <name type="scientific">Paeniclostridium hominis</name>
    <dbReference type="NCBI Taxonomy" id="2764329"/>
    <lineage>
        <taxon>Bacteria</taxon>
        <taxon>Bacillati</taxon>
        <taxon>Bacillota</taxon>
        <taxon>Clostridia</taxon>
        <taxon>Peptostreptococcales</taxon>
        <taxon>Peptostreptococcaceae</taxon>
        <taxon>Paeniclostridium</taxon>
    </lineage>
</organism>
<dbReference type="EMBL" id="JACRWD010000010">
    <property type="protein sequence ID" value="MBC6004894.1"/>
    <property type="molecule type" value="Genomic_DNA"/>
</dbReference>
<name>A0ABR7K7Q7_9FIRM</name>
<proteinExistence type="predicted"/>
<accession>A0ABR7K7Q7</accession>
<gene>
    <name evidence="1" type="ORF">H8891_13960</name>
</gene>